<dbReference type="EMBL" id="BGZK01000016">
    <property type="protein sequence ID" value="GBP05003.1"/>
    <property type="molecule type" value="Genomic_DNA"/>
</dbReference>
<comment type="caution">
    <text evidence="2">The sequence shown here is derived from an EMBL/GenBank/DDBJ whole genome shotgun (WGS) entry which is preliminary data.</text>
</comment>
<keyword evidence="1" id="KW-0812">Transmembrane</keyword>
<sequence>MQGRNSKLASMEASYKLDEGRLKDKASLHTGLVMSFLFMFFFLTCFPFTKRHIVGNADTGSVSCRYDTRRDPGGLSARLFRHIQFLGLLLRPNDRGKILSHLSR</sequence>
<accession>A0A4C1SRZ6</accession>
<organism evidence="2 3">
    <name type="scientific">Eumeta variegata</name>
    <name type="common">Bagworm moth</name>
    <name type="synonym">Eumeta japonica</name>
    <dbReference type="NCBI Taxonomy" id="151549"/>
    <lineage>
        <taxon>Eukaryota</taxon>
        <taxon>Metazoa</taxon>
        <taxon>Ecdysozoa</taxon>
        <taxon>Arthropoda</taxon>
        <taxon>Hexapoda</taxon>
        <taxon>Insecta</taxon>
        <taxon>Pterygota</taxon>
        <taxon>Neoptera</taxon>
        <taxon>Endopterygota</taxon>
        <taxon>Lepidoptera</taxon>
        <taxon>Glossata</taxon>
        <taxon>Ditrysia</taxon>
        <taxon>Tineoidea</taxon>
        <taxon>Psychidae</taxon>
        <taxon>Oiketicinae</taxon>
        <taxon>Eumeta</taxon>
    </lineage>
</organism>
<keyword evidence="1" id="KW-0472">Membrane</keyword>
<dbReference type="Proteomes" id="UP000299102">
    <property type="component" value="Unassembled WGS sequence"/>
</dbReference>
<gene>
    <name evidence="2" type="ORF">EVAR_3358_1</name>
</gene>
<feature type="transmembrane region" description="Helical" evidence="1">
    <location>
        <begin position="26"/>
        <end position="46"/>
    </location>
</feature>
<evidence type="ECO:0000313" key="3">
    <source>
        <dbReference type="Proteomes" id="UP000299102"/>
    </source>
</evidence>
<name>A0A4C1SRZ6_EUMVA</name>
<proteinExistence type="predicted"/>
<keyword evidence="3" id="KW-1185">Reference proteome</keyword>
<evidence type="ECO:0000256" key="1">
    <source>
        <dbReference type="SAM" id="Phobius"/>
    </source>
</evidence>
<protein>
    <submittedName>
        <fullName evidence="2">Uncharacterized protein</fullName>
    </submittedName>
</protein>
<keyword evidence="1" id="KW-1133">Transmembrane helix</keyword>
<dbReference type="AlphaFoldDB" id="A0A4C1SRZ6"/>
<reference evidence="2 3" key="1">
    <citation type="journal article" date="2019" name="Commun. Biol.">
        <title>The bagworm genome reveals a unique fibroin gene that provides high tensile strength.</title>
        <authorList>
            <person name="Kono N."/>
            <person name="Nakamura H."/>
            <person name="Ohtoshi R."/>
            <person name="Tomita M."/>
            <person name="Numata K."/>
            <person name="Arakawa K."/>
        </authorList>
    </citation>
    <scope>NUCLEOTIDE SEQUENCE [LARGE SCALE GENOMIC DNA]</scope>
</reference>
<evidence type="ECO:0000313" key="2">
    <source>
        <dbReference type="EMBL" id="GBP05003.1"/>
    </source>
</evidence>